<feature type="compositionally biased region" description="Basic and acidic residues" evidence="8">
    <location>
        <begin position="1737"/>
        <end position="1746"/>
    </location>
</feature>
<feature type="domain" description="Disease resistance protein At4g27190-like leucine-rich repeats" evidence="10">
    <location>
        <begin position="1747"/>
        <end position="1861"/>
    </location>
</feature>
<feature type="compositionally biased region" description="Polar residues" evidence="8">
    <location>
        <begin position="1679"/>
        <end position="1698"/>
    </location>
</feature>
<dbReference type="InterPro" id="IPR036388">
    <property type="entry name" value="WH-like_DNA-bd_sf"/>
</dbReference>
<dbReference type="RefSeq" id="XP_035541934.1">
    <property type="nucleotide sequence ID" value="XM_035686041.1"/>
</dbReference>
<dbReference type="Pfam" id="PF00931">
    <property type="entry name" value="NB-ARC"/>
    <property type="match status" value="1"/>
</dbReference>
<dbReference type="InParanoid" id="A0A6P9E349"/>
<feature type="domain" description="Disease resistance protein At4g27190-like leucine-rich repeats" evidence="10">
    <location>
        <begin position="1497"/>
        <end position="1612"/>
    </location>
</feature>
<evidence type="ECO:0000256" key="5">
    <source>
        <dbReference type="ARBA" id="ARBA00022821"/>
    </source>
</evidence>
<evidence type="ECO:0000256" key="7">
    <source>
        <dbReference type="SAM" id="Coils"/>
    </source>
</evidence>
<keyword evidence="5" id="KW-0611">Plant defense</keyword>
<evidence type="ECO:0000313" key="11">
    <source>
        <dbReference type="Proteomes" id="UP000235220"/>
    </source>
</evidence>
<comment type="similarity">
    <text evidence="1">Belongs to the disease resistance NB-LRR family.</text>
</comment>
<dbReference type="SUPFAM" id="SSF52047">
    <property type="entry name" value="RNI-like"/>
    <property type="match status" value="1"/>
</dbReference>
<feature type="domain" description="Disease resistance protein At4g27190-like leucine-rich repeats" evidence="10">
    <location>
        <begin position="766"/>
        <end position="846"/>
    </location>
</feature>
<feature type="compositionally biased region" description="Polar residues" evidence="8">
    <location>
        <begin position="1724"/>
        <end position="1736"/>
    </location>
</feature>
<feature type="domain" description="Disease resistance protein At4g27190-like leucine-rich repeats" evidence="10">
    <location>
        <begin position="1116"/>
        <end position="1225"/>
    </location>
</feature>
<dbReference type="GO" id="GO:0043531">
    <property type="term" value="F:ADP binding"/>
    <property type="evidence" value="ECO:0007669"/>
    <property type="project" value="InterPro"/>
</dbReference>
<evidence type="ECO:0000256" key="6">
    <source>
        <dbReference type="ARBA" id="ARBA00022840"/>
    </source>
</evidence>
<dbReference type="OrthoDB" id="3794806at2759"/>
<dbReference type="InterPro" id="IPR002182">
    <property type="entry name" value="NB-ARC"/>
</dbReference>
<accession>A0A6P9E349</accession>
<feature type="domain" description="Disease resistance protein At4g27190-like leucine-rich repeats" evidence="10">
    <location>
        <begin position="861"/>
        <end position="971"/>
    </location>
</feature>
<dbReference type="InterPro" id="IPR042197">
    <property type="entry name" value="Apaf_helical"/>
</dbReference>
<feature type="coiled-coil region" evidence="7">
    <location>
        <begin position="42"/>
        <end position="69"/>
    </location>
</feature>
<evidence type="ECO:0000256" key="3">
    <source>
        <dbReference type="ARBA" id="ARBA00022737"/>
    </source>
</evidence>
<proteinExistence type="inferred from homology"/>
<dbReference type="Proteomes" id="UP000235220">
    <property type="component" value="Chromosome 15"/>
</dbReference>
<evidence type="ECO:0000256" key="8">
    <source>
        <dbReference type="SAM" id="MobiDB-lite"/>
    </source>
</evidence>
<gene>
    <name evidence="12" type="primary">LOC109004834</name>
</gene>
<keyword evidence="2" id="KW-0433">Leucine-rich repeat</keyword>
<dbReference type="PANTHER" id="PTHR33463:SF203">
    <property type="entry name" value="AAA+ ATPASE DOMAIN-CONTAINING PROTEIN"/>
    <property type="match status" value="1"/>
</dbReference>
<keyword evidence="3" id="KW-0677">Repeat</keyword>
<dbReference type="InterPro" id="IPR032675">
    <property type="entry name" value="LRR_dom_sf"/>
</dbReference>
<dbReference type="GO" id="GO:0005524">
    <property type="term" value="F:ATP binding"/>
    <property type="evidence" value="ECO:0007669"/>
    <property type="project" value="UniProtKB-KW"/>
</dbReference>
<organism evidence="11 12">
    <name type="scientific">Juglans regia</name>
    <name type="common">English walnut</name>
    <dbReference type="NCBI Taxonomy" id="51240"/>
    <lineage>
        <taxon>Eukaryota</taxon>
        <taxon>Viridiplantae</taxon>
        <taxon>Streptophyta</taxon>
        <taxon>Embryophyta</taxon>
        <taxon>Tracheophyta</taxon>
        <taxon>Spermatophyta</taxon>
        <taxon>Magnoliopsida</taxon>
        <taxon>eudicotyledons</taxon>
        <taxon>Gunneridae</taxon>
        <taxon>Pentapetalae</taxon>
        <taxon>rosids</taxon>
        <taxon>fabids</taxon>
        <taxon>Fagales</taxon>
        <taxon>Juglandaceae</taxon>
        <taxon>Juglans</taxon>
    </lineage>
</organism>
<evidence type="ECO:0000259" key="10">
    <source>
        <dbReference type="Pfam" id="PF23247"/>
    </source>
</evidence>
<dbReference type="KEGG" id="jre:109004834"/>
<evidence type="ECO:0000313" key="12">
    <source>
        <dbReference type="RefSeq" id="XP_035541934.1"/>
    </source>
</evidence>
<dbReference type="Gene3D" id="3.40.50.300">
    <property type="entry name" value="P-loop containing nucleotide triphosphate hydrolases"/>
    <property type="match status" value="1"/>
</dbReference>
<feature type="region of interest" description="Disordered" evidence="8">
    <location>
        <begin position="1679"/>
        <end position="1700"/>
    </location>
</feature>
<evidence type="ECO:0000256" key="2">
    <source>
        <dbReference type="ARBA" id="ARBA00022614"/>
    </source>
</evidence>
<dbReference type="InterPro" id="IPR027417">
    <property type="entry name" value="P-loop_NTPase"/>
</dbReference>
<dbReference type="Pfam" id="PF23247">
    <property type="entry name" value="LRR_RPS2"/>
    <property type="match status" value="6"/>
</dbReference>
<dbReference type="SUPFAM" id="SSF52540">
    <property type="entry name" value="P-loop containing nucleoside triphosphate hydrolases"/>
    <property type="match status" value="1"/>
</dbReference>
<dbReference type="InterPro" id="IPR057135">
    <property type="entry name" value="At4g27190-like_LRR"/>
</dbReference>
<evidence type="ECO:0000259" key="9">
    <source>
        <dbReference type="Pfam" id="PF00931"/>
    </source>
</evidence>
<dbReference type="Gene3D" id="3.80.10.10">
    <property type="entry name" value="Ribonuclease Inhibitor"/>
    <property type="match status" value="5"/>
</dbReference>
<keyword evidence="7" id="KW-0175">Coiled coil</keyword>
<evidence type="ECO:0000256" key="1">
    <source>
        <dbReference type="ARBA" id="ARBA00008894"/>
    </source>
</evidence>
<evidence type="ECO:0000256" key="4">
    <source>
        <dbReference type="ARBA" id="ARBA00022741"/>
    </source>
</evidence>
<feature type="region of interest" description="Disordered" evidence="8">
    <location>
        <begin position="1714"/>
        <end position="1746"/>
    </location>
</feature>
<keyword evidence="6" id="KW-0067">ATP-binding</keyword>
<name>A0A6P9E349_JUGRE</name>
<dbReference type="GO" id="GO:0006952">
    <property type="term" value="P:defense response"/>
    <property type="evidence" value="ECO:0007669"/>
    <property type="project" value="UniProtKB-KW"/>
</dbReference>
<dbReference type="PRINTS" id="PR00364">
    <property type="entry name" value="DISEASERSIST"/>
</dbReference>
<dbReference type="FunFam" id="3.40.50.300:FF:001091">
    <property type="entry name" value="Probable disease resistance protein At1g61300"/>
    <property type="match status" value="1"/>
</dbReference>
<feature type="compositionally biased region" description="Low complexity" evidence="8">
    <location>
        <begin position="1714"/>
        <end position="1723"/>
    </location>
</feature>
<dbReference type="PANTHER" id="PTHR33463">
    <property type="entry name" value="NB-ARC DOMAIN-CONTAINING PROTEIN-RELATED"/>
    <property type="match status" value="1"/>
</dbReference>
<dbReference type="GeneID" id="109004834"/>
<sequence>MEILLSIVGKIGESIVGKIGESIVGKIGESLVSPIGEQFGYLISYESSIKILEEKFLKLREKKEAVQQSVVGAEWNQEVVASEVKTWLANVGKKLEEVGKFLAEDAKTNMMCMNGWCPHHLKLRYSLGKKAQKNTRAINELLDEGGKYDRVFNIAPPLKVRSLSTERFKDFESRKEMIQNVLEALRDEKTDMIAICGMGGIGKTEMAKEIATRVKNNGLFHEVAIAVVSQSPNLTKIQGELAEMLGPRLDEESEHGRANELYSRLTKAKKVLVILDDVWDPLDLEAIGVYHAVKEKSCKILMTSRSEETCNQMQFQKIFQIGLLSKEEAWNLFREMAGDFINSPNLISIAEQVVRECARLPIAIVTVGSALRNKRDEYEWKAALQQLKMSIPQNIPGLHPKVYSSIEFSYNYLGSDEAKSCFLLCCLYPEDYDVPIEHLVWYGVGKRFLQGISIVEQIRAHVHTIVRNLQRSNLLLDSKEDECIKMHDIVRDVAISIASRDEYGFMVELDKRHEEWPLKDTYDSYTTISLLLGEMKGHPNGLKCPKLQFLRLLCLKDSKTFPGNFFNGMNELKMLSLQEGCFSLTSLPSSIQMLENLRMLNLESCRLGDVSAIGTLGKLEILGFRDSKIEELPCEIGNLSQLKLLDMKMCFPLKRIAAGILSRLSRLQELYMASFKNWEYTTTTEGNGEGTSNNASLAELIPYFGRMTVLEISISDIGCLPKEFDFNNSSLRFRINIEDGRRYLFENEIRLEREDASDLGKVLLESRSVFGNLKHCAIVKCQRSKNIFWLAMVRDLVQLKSLDISKCENIEEIFSKKGEDSDVITLPKLEKMHLSSLPRLIGICQSMDSVEVEGGGSTSSTTLSHKLLSSNTILWFPNLVELYVKECELLEVVFDLEGLKVVIENSQLQSLKLRNLSRMAHVWKNIPRGFQGFQNLISIKIRECHKLRNLLYASVAKLLVKLQSIEIMDCELMENVIQREDEAGKEMGEDITTSFSSKAHSFEWPSIKKIELSDCPKLKTFYSEIESRRKLKKTDVELDSRATEPSVGFSSVRSRDSVGLFNRCLESCLPGRRAKRSQENNSSSLEGNKHDINKEVTVTKKGEQNVCEIENQIKYMWSLFPYNLVESLANLGELYAVKCDSLEVIFELEGLNVEESNIFNNLTVLSLDHLPKLLHIWKKDPRDIKGFNNLRLLQVSGCDNLKCLFAPSIAKLLVNLEKIEVHNCKEIEEILEKESGDEERRDVIVFPQVNTLSLMDLPKLEFFYTEDNYAFEWPSLKKMTMVGCQHLKMFVSTSVETPKLKGVHYNEFEAFQPMIAGGLNTTIQLVIKGSKVNLVEILQSLSIRSREDLEYLSKALPNDQTLDLADAFFLVQSLELNKFFNLKEIYHTKPRWIKISELGNLRSVKLYRCSSLKNVFSLAVAKGLVQLQELTVRVCGNIEEILSLEGDDEKAFDVIKLPKLTNIKLECLPRLICFSQSTAQYSSLNGKEVAGPIIESSSISSKLFSSNTILWVPNLEKLVVNRLYIHGALFDLKGQDDLRGKNIPVRAQMRTLHLEELFCLAHVWNNIPPGFQGFRNLTSIEILKCQSLRYLFLTYFTNLFAELQSISIVSCKRMESIVQKEEAGEERGLDIIAFPRMSTINLTDVENLVSFSREVCSFDWPSITKITLDTCPKLKTLGSKIQSPRAQEPSLASSSTADSPGFLSRCLECVPSSRSSSPVIESSQGTTKRPQEVTLTKQDEPNRSEIENQTKMWSLFPYYLIQSLKNLEILNAERCGSLEVIFELEGLNVEESNILNNLTVLGLQDLPKLLHIWKKGPRDIKGFNNLRLLRVGGCNSLKCLFTPSIAKLLVKLEEIKVEDCDEMEEIIAKESGDEEKRDHMIAFPQVKTLNLQFLQKLECFCNQTISCKWPSLENMTMDGCKKLKMFVSTSMETPKLKGVLTEFGFQPMIEGDLNTTIQHIIKEMANFQEISQSSRSP</sequence>
<reference evidence="12" key="1">
    <citation type="submission" date="2025-08" db="UniProtKB">
        <authorList>
            <consortium name="RefSeq"/>
        </authorList>
    </citation>
    <scope>IDENTIFICATION</scope>
    <source>
        <tissue evidence="12">Leaves</tissue>
    </source>
</reference>
<feature type="domain" description="NB-ARC" evidence="9">
    <location>
        <begin position="175"/>
        <end position="337"/>
    </location>
</feature>
<keyword evidence="4" id="KW-0547">Nucleotide-binding</keyword>
<dbReference type="InterPro" id="IPR050905">
    <property type="entry name" value="Plant_NBS-LRR"/>
</dbReference>
<dbReference type="Gene3D" id="1.10.8.430">
    <property type="entry name" value="Helical domain of apoptotic protease-activating factors"/>
    <property type="match status" value="1"/>
</dbReference>
<keyword evidence="11" id="KW-1185">Reference proteome</keyword>
<dbReference type="SUPFAM" id="SSF52058">
    <property type="entry name" value="L domain-like"/>
    <property type="match status" value="1"/>
</dbReference>
<dbReference type="Gene3D" id="1.10.10.10">
    <property type="entry name" value="Winged helix-like DNA-binding domain superfamily/Winged helix DNA-binding domain"/>
    <property type="match status" value="1"/>
</dbReference>
<feature type="domain" description="Disease resistance protein At4g27190-like leucine-rich repeats" evidence="10">
    <location>
        <begin position="1308"/>
        <end position="1436"/>
    </location>
</feature>
<protein>
    <submittedName>
        <fullName evidence="12">Uncharacterized protein LOC109004834</fullName>
    </submittedName>
</protein>